<evidence type="ECO:0000256" key="5">
    <source>
        <dbReference type="ARBA" id="ARBA00023004"/>
    </source>
</evidence>
<evidence type="ECO:0000313" key="8">
    <source>
        <dbReference type="EMBL" id="OGI51061.1"/>
    </source>
</evidence>
<keyword evidence="4" id="KW-0249">Electron transport</keyword>
<evidence type="ECO:0000256" key="4">
    <source>
        <dbReference type="ARBA" id="ARBA00022982"/>
    </source>
</evidence>
<organism evidence="8 9">
    <name type="scientific">Candidatus Muproteobacteria bacterium RIFCSPLOWO2_01_FULL_60_18</name>
    <dbReference type="NCBI Taxonomy" id="1817768"/>
    <lineage>
        <taxon>Bacteria</taxon>
        <taxon>Pseudomonadati</taxon>
        <taxon>Pseudomonadota</taxon>
        <taxon>Candidatus Muproteobacteria</taxon>
    </lineage>
</organism>
<evidence type="ECO:0000256" key="3">
    <source>
        <dbReference type="ARBA" id="ARBA00022723"/>
    </source>
</evidence>
<dbReference type="GO" id="GO:0009055">
    <property type="term" value="F:electron transfer activity"/>
    <property type="evidence" value="ECO:0007669"/>
    <property type="project" value="InterPro"/>
</dbReference>
<evidence type="ECO:0000313" key="9">
    <source>
        <dbReference type="Proteomes" id="UP000179037"/>
    </source>
</evidence>
<dbReference type="GO" id="GO:0020037">
    <property type="term" value="F:heme binding"/>
    <property type="evidence" value="ECO:0007669"/>
    <property type="project" value="InterPro"/>
</dbReference>
<dbReference type="InterPro" id="IPR036909">
    <property type="entry name" value="Cyt_c-like_dom_sf"/>
</dbReference>
<gene>
    <name evidence="8" type="ORF">A3A87_00020</name>
</gene>
<name>A0A1F6U130_9PROT</name>
<evidence type="ECO:0000256" key="1">
    <source>
        <dbReference type="ARBA" id="ARBA00022448"/>
    </source>
</evidence>
<dbReference type="SUPFAM" id="SSF46626">
    <property type="entry name" value="Cytochrome c"/>
    <property type="match status" value="1"/>
</dbReference>
<dbReference type="PANTHER" id="PTHR40942:SF4">
    <property type="entry name" value="CYTOCHROME C5"/>
    <property type="match status" value="1"/>
</dbReference>
<dbReference type="STRING" id="1817768.A3A87_00020"/>
<dbReference type="GO" id="GO:0005506">
    <property type="term" value="F:iron ion binding"/>
    <property type="evidence" value="ECO:0007669"/>
    <property type="project" value="InterPro"/>
</dbReference>
<reference evidence="8 9" key="1">
    <citation type="journal article" date="2016" name="Nat. Commun.">
        <title>Thousands of microbial genomes shed light on interconnected biogeochemical processes in an aquifer system.</title>
        <authorList>
            <person name="Anantharaman K."/>
            <person name="Brown C.T."/>
            <person name="Hug L.A."/>
            <person name="Sharon I."/>
            <person name="Castelle C.J."/>
            <person name="Probst A.J."/>
            <person name="Thomas B.C."/>
            <person name="Singh A."/>
            <person name="Wilkins M.J."/>
            <person name="Karaoz U."/>
            <person name="Brodie E.L."/>
            <person name="Williams K.H."/>
            <person name="Hubbard S.S."/>
            <person name="Banfield J.F."/>
        </authorList>
    </citation>
    <scope>NUCLEOTIDE SEQUENCE [LARGE SCALE GENOMIC DNA]</scope>
</reference>
<dbReference type="InterPro" id="IPR009056">
    <property type="entry name" value="Cyt_c-like_dom"/>
</dbReference>
<feature type="domain" description="Cytochrome c" evidence="7">
    <location>
        <begin position="87"/>
        <end position="171"/>
    </location>
</feature>
<dbReference type="Pfam" id="PF00034">
    <property type="entry name" value="Cytochrom_C"/>
    <property type="match status" value="1"/>
</dbReference>
<dbReference type="AlphaFoldDB" id="A0A1F6U130"/>
<dbReference type="PROSITE" id="PS51007">
    <property type="entry name" value="CYTC"/>
    <property type="match status" value="1"/>
</dbReference>
<dbReference type="PRINTS" id="PR00607">
    <property type="entry name" value="CYTCHROMECIE"/>
</dbReference>
<evidence type="ECO:0000256" key="6">
    <source>
        <dbReference type="PROSITE-ProRule" id="PRU00433"/>
    </source>
</evidence>
<keyword evidence="5 6" id="KW-0408">Iron</keyword>
<keyword evidence="3 6" id="KW-0479">Metal-binding</keyword>
<sequence>MSDRAFWKSFSGLIAALVALTVVLFILAQMVGDKPAKTVEATADAKAVAERIKPVGELTVGAVPAEKIASSSNRVMDAIIPSANAAGAEDKGKKIYDASCMACHAAGVAGAPKLGDKANWGPRIAQGNDTLYSHSLKGFQGKAGMMLPKGGNMSLKDEDVKAAVDYMVSQSK</sequence>
<dbReference type="EMBL" id="MFTC01000052">
    <property type="protein sequence ID" value="OGI51061.1"/>
    <property type="molecule type" value="Genomic_DNA"/>
</dbReference>
<keyword evidence="2 6" id="KW-0349">Heme</keyword>
<dbReference type="Gene3D" id="1.10.760.10">
    <property type="entry name" value="Cytochrome c-like domain"/>
    <property type="match status" value="1"/>
</dbReference>
<evidence type="ECO:0000259" key="7">
    <source>
        <dbReference type="PROSITE" id="PS51007"/>
    </source>
</evidence>
<comment type="caution">
    <text evidence="8">The sequence shown here is derived from an EMBL/GenBank/DDBJ whole genome shotgun (WGS) entry which is preliminary data.</text>
</comment>
<proteinExistence type="predicted"/>
<evidence type="ECO:0000256" key="2">
    <source>
        <dbReference type="ARBA" id="ARBA00022617"/>
    </source>
</evidence>
<dbReference type="Proteomes" id="UP000179037">
    <property type="component" value="Unassembled WGS sequence"/>
</dbReference>
<protein>
    <recommendedName>
        <fullName evidence="7">Cytochrome c domain-containing protein</fullName>
    </recommendedName>
</protein>
<accession>A0A1F6U130</accession>
<dbReference type="InterPro" id="IPR002323">
    <property type="entry name" value="Cyt_CIE"/>
</dbReference>
<dbReference type="PANTHER" id="PTHR40942">
    <property type="match status" value="1"/>
</dbReference>
<keyword evidence="1" id="KW-0813">Transport</keyword>